<feature type="compositionally biased region" description="Gly residues" evidence="1">
    <location>
        <begin position="652"/>
        <end position="661"/>
    </location>
</feature>
<evidence type="ECO:0000256" key="1">
    <source>
        <dbReference type="SAM" id="MobiDB-lite"/>
    </source>
</evidence>
<feature type="region of interest" description="Disordered" evidence="1">
    <location>
        <begin position="584"/>
        <end position="604"/>
    </location>
</feature>
<evidence type="ECO:0000313" key="3">
    <source>
        <dbReference type="EMBL" id="EJK55404.1"/>
    </source>
</evidence>
<feature type="region of interest" description="Disordered" evidence="1">
    <location>
        <begin position="620"/>
        <end position="664"/>
    </location>
</feature>
<feature type="compositionally biased region" description="Basic and acidic residues" evidence="1">
    <location>
        <begin position="449"/>
        <end position="463"/>
    </location>
</feature>
<evidence type="ECO:0000313" key="4">
    <source>
        <dbReference type="Proteomes" id="UP000266841"/>
    </source>
</evidence>
<protein>
    <recommendedName>
        <fullName evidence="2">Orc1-like AAA ATPase domain-containing protein</fullName>
    </recommendedName>
</protein>
<proteinExistence type="predicted"/>
<feature type="compositionally biased region" description="Basic and acidic residues" evidence="1">
    <location>
        <begin position="25"/>
        <end position="44"/>
    </location>
</feature>
<dbReference type="Proteomes" id="UP000266841">
    <property type="component" value="Unassembled WGS sequence"/>
</dbReference>
<feature type="region of interest" description="Disordered" evidence="1">
    <location>
        <begin position="417"/>
        <end position="525"/>
    </location>
</feature>
<feature type="compositionally biased region" description="Basic and acidic residues" evidence="1">
    <location>
        <begin position="350"/>
        <end position="362"/>
    </location>
</feature>
<dbReference type="InterPro" id="IPR053159">
    <property type="entry name" value="Hybrid_Histidine_Kinase"/>
</dbReference>
<feature type="compositionally biased region" description="Basic and acidic residues" evidence="1">
    <location>
        <begin position="1"/>
        <end position="15"/>
    </location>
</feature>
<sequence>MREEGGGKEDERQPETSEGGLVVPARDDGGEPQRKRRLSDKVRDSGGAMQIADVADQEDVPPGPDVPLAELGFPPGGVPAGPEPPRLRGAGRGGGRSQSSESEGDAYSSLSEVCDDVHLMLLDPDRFLFGTAALGGGDGEGEPRLAFRRGKLYGREDEVAMMTDSFCRVSGGRSEAFFLSSFSGNGKTMLVQSVLAKVDAVGGYAISHSFDRHSGARPLAGLVSSFDDLCVLIRERRSDGERADAAGRLVTELDADLPALARVLPSLTGICPVGPRTPRRRRTRRHRRRPEPQQRVVPDPAVRQGGLERVESGDALPRRPAVGDGHAVVSMMQGLMTSGTDDDEAQPGGPERRQPQPHDLRRALHGAPPHPPPHSDRRGQDVREPLLRDRVPRDAREPLPPPPLRVRVAVALGRGEDHVEQHNRQRPVPAPGQDREAARDDQGGAQDGELLRDEGPHERDRVPGRVGGASQHTCGDRAGEEGGAHGHGAAVPLQIRPRQDQSDDLLDEGDVRPAVPDGHRADQRPRRIEGVRQVGLQLGLRLLQHGSRVPPRWLGGPLRPYAQSEVPDGAVRVLVRPPREVVRHADDDRRQREAHRGQARVVQHDHRNTLRSAVDGRGVRYEPEGAQTARGGHTREPGEEGRNTNHRDDGGPDQGLVGGVPVGDEGDGQDEPFYSILVKAAFGSRPGMIPFFTSRMVELTLQHGFCVHSIHALVTFSATYCVNNLVANVKEASKIGKMAIATLNKRFSSSPEVAQIYHVYFAFVSPFVDPLQFVMDNLARGECVKVYFFLRGRFADASRKGFEAGITSGDTSNAFINIIQHTRLSLLAGVNLKNLLKRTEYYMKLTETHTSDYAMTHLSLYRDTIQLLIGNSEQDYSKVSDNALKYPAEATHFHRALRAFWIGHGERCHHFNEKLFQCNDRGGHLHRRFSMFIYGINSFKIIKRTSTQKLKAIPKQVLDLLKASAQHSTWNFRNKVHLIEAEMNSLEFRLNEAKASYAAAITSARCSRFVHEQGLACELAARHCKKQNDMASAHSFFTQAKQCYEEWGSDMKASKMDEEICKLSLQKVRLLEYPKSKVLLL</sequence>
<keyword evidence="4" id="KW-1185">Reference proteome</keyword>
<feature type="compositionally biased region" description="Basic and acidic residues" evidence="1">
    <location>
        <begin position="474"/>
        <end position="484"/>
    </location>
</feature>
<feature type="compositionally biased region" description="Basic and acidic residues" evidence="1">
    <location>
        <begin position="433"/>
        <end position="442"/>
    </location>
</feature>
<gene>
    <name evidence="3" type="ORF">THAOC_24874</name>
</gene>
<dbReference type="EMBL" id="AGNL01034105">
    <property type="protein sequence ID" value="EJK55404.1"/>
    <property type="molecule type" value="Genomic_DNA"/>
</dbReference>
<dbReference type="Pfam" id="PF13191">
    <property type="entry name" value="AAA_16"/>
    <property type="match status" value="1"/>
</dbReference>
<comment type="caution">
    <text evidence="3">The sequence shown here is derived from an EMBL/GenBank/DDBJ whole genome shotgun (WGS) entry which is preliminary data.</text>
</comment>
<feature type="compositionally biased region" description="Basic residues" evidence="1">
    <location>
        <begin position="277"/>
        <end position="289"/>
    </location>
</feature>
<reference evidence="3 4" key="1">
    <citation type="journal article" date="2012" name="Genome Biol.">
        <title>Genome and low-iron response of an oceanic diatom adapted to chronic iron limitation.</title>
        <authorList>
            <person name="Lommer M."/>
            <person name="Specht M."/>
            <person name="Roy A.S."/>
            <person name="Kraemer L."/>
            <person name="Andreson R."/>
            <person name="Gutowska M.A."/>
            <person name="Wolf J."/>
            <person name="Bergner S.V."/>
            <person name="Schilhabel M.B."/>
            <person name="Klostermeier U.C."/>
            <person name="Beiko R.G."/>
            <person name="Rosenstiel P."/>
            <person name="Hippler M."/>
            <person name="Laroche J."/>
        </authorList>
    </citation>
    <scope>NUCLEOTIDE SEQUENCE [LARGE SCALE GENOMIC DNA]</scope>
    <source>
        <strain evidence="3 4">CCMP1005</strain>
    </source>
</reference>
<dbReference type="AlphaFoldDB" id="K0RSR1"/>
<dbReference type="eggNOG" id="ENOG502RUK6">
    <property type="taxonomic scope" value="Eukaryota"/>
</dbReference>
<feature type="domain" description="Orc1-like AAA ATPase" evidence="2">
    <location>
        <begin position="151"/>
        <end position="264"/>
    </location>
</feature>
<dbReference type="PANTHER" id="PTHR43642">
    <property type="entry name" value="HYBRID SIGNAL TRANSDUCTION HISTIDINE KINASE G"/>
    <property type="match status" value="1"/>
</dbReference>
<dbReference type="PANTHER" id="PTHR43642:SF1">
    <property type="entry name" value="HYBRID SIGNAL TRANSDUCTION HISTIDINE KINASE G"/>
    <property type="match status" value="1"/>
</dbReference>
<dbReference type="InterPro" id="IPR041664">
    <property type="entry name" value="AAA_16"/>
</dbReference>
<name>K0RSR1_THAOC</name>
<feature type="compositionally biased region" description="Basic and acidic residues" evidence="1">
    <location>
        <begin position="633"/>
        <end position="650"/>
    </location>
</feature>
<feature type="region of interest" description="Disordered" evidence="1">
    <location>
        <begin position="1"/>
        <end position="108"/>
    </location>
</feature>
<feature type="region of interest" description="Disordered" evidence="1">
    <location>
        <begin position="270"/>
        <end position="324"/>
    </location>
</feature>
<accession>K0RSR1</accession>
<organism evidence="3 4">
    <name type="scientific">Thalassiosira oceanica</name>
    <name type="common">Marine diatom</name>
    <dbReference type="NCBI Taxonomy" id="159749"/>
    <lineage>
        <taxon>Eukaryota</taxon>
        <taxon>Sar</taxon>
        <taxon>Stramenopiles</taxon>
        <taxon>Ochrophyta</taxon>
        <taxon>Bacillariophyta</taxon>
        <taxon>Coscinodiscophyceae</taxon>
        <taxon>Thalassiosirophycidae</taxon>
        <taxon>Thalassiosirales</taxon>
        <taxon>Thalassiosiraceae</taxon>
        <taxon>Thalassiosira</taxon>
    </lineage>
</organism>
<feature type="region of interest" description="Disordered" evidence="1">
    <location>
        <begin position="337"/>
        <end position="405"/>
    </location>
</feature>
<evidence type="ECO:0000259" key="2">
    <source>
        <dbReference type="Pfam" id="PF13191"/>
    </source>
</evidence>
<feature type="compositionally biased region" description="Basic and acidic residues" evidence="1">
    <location>
        <begin position="373"/>
        <end position="397"/>
    </location>
</feature>